<dbReference type="InterPro" id="IPR015896">
    <property type="entry name" value="4pyrrol_synth_GluRdtase_dimer"/>
</dbReference>
<dbReference type="InterPro" id="IPR000343">
    <property type="entry name" value="4pyrrol_synth_GluRdtase"/>
</dbReference>
<keyword evidence="4" id="KW-0521">NADP</keyword>
<dbReference type="PROSITE" id="PS00747">
    <property type="entry name" value="GLUTR"/>
    <property type="match status" value="1"/>
</dbReference>
<evidence type="ECO:0000256" key="5">
    <source>
        <dbReference type="ARBA" id="ARBA00023002"/>
    </source>
</evidence>
<feature type="domain" description="Quinate/shikimate 5-dehydrogenase/glutamyl-tRNA reductase" evidence="10">
    <location>
        <begin position="177"/>
        <end position="311"/>
    </location>
</feature>
<dbReference type="Pfam" id="PF00745">
    <property type="entry name" value="GlutR_dimer"/>
    <property type="match status" value="1"/>
</dbReference>
<dbReference type="HAMAP" id="MF_00087">
    <property type="entry name" value="Glu_tRNA_reductase"/>
    <property type="match status" value="1"/>
</dbReference>
<comment type="similarity">
    <text evidence="2">Belongs to the glutamyl-tRNA reductase family.</text>
</comment>
<evidence type="ECO:0000256" key="1">
    <source>
        <dbReference type="ARBA" id="ARBA00005059"/>
    </source>
</evidence>
<protein>
    <recommendedName>
        <fullName evidence="3">glutamyl-tRNA reductase</fullName>
        <ecNumber evidence="3">1.2.1.70</ecNumber>
    </recommendedName>
</protein>
<comment type="caution">
    <text evidence="12">The sequence shown here is derived from an EMBL/GenBank/DDBJ whole genome shotgun (WGS) entry which is preliminary data.</text>
</comment>
<dbReference type="PIRSF" id="PIRSF000445">
    <property type="entry name" value="4pyrrol_synth_GluRdtase"/>
    <property type="match status" value="1"/>
</dbReference>
<dbReference type="PANTHER" id="PTHR43013">
    <property type="entry name" value="GLUTAMYL-TRNA REDUCTASE"/>
    <property type="match status" value="1"/>
</dbReference>
<reference evidence="12" key="1">
    <citation type="submission" date="2009-10" db="EMBL/GenBank/DDBJ databases">
        <title>Diversity of trophic interactions inside an arsenic-rich microbial ecosystem.</title>
        <authorList>
            <person name="Bertin P.N."/>
            <person name="Heinrich-Salmeron A."/>
            <person name="Pelletier E."/>
            <person name="Goulhen-Chollet F."/>
            <person name="Arsene-Ploetze F."/>
            <person name="Gallien S."/>
            <person name="Calteau A."/>
            <person name="Vallenet D."/>
            <person name="Casiot C."/>
            <person name="Chane-Woon-Ming B."/>
            <person name="Giloteaux L."/>
            <person name="Barakat M."/>
            <person name="Bonnefoy V."/>
            <person name="Bruneel O."/>
            <person name="Chandler M."/>
            <person name="Cleiss J."/>
            <person name="Duran R."/>
            <person name="Elbaz-Poulichet F."/>
            <person name="Fonknechten N."/>
            <person name="Lauga B."/>
            <person name="Mornico D."/>
            <person name="Ortet P."/>
            <person name="Schaeffer C."/>
            <person name="Siguier P."/>
            <person name="Alexander Thil Smith A."/>
            <person name="Van Dorsselaer A."/>
            <person name="Weissenbach J."/>
            <person name="Medigue C."/>
            <person name="Le Paslier D."/>
        </authorList>
    </citation>
    <scope>NUCLEOTIDE SEQUENCE</scope>
</reference>
<dbReference type="Pfam" id="PF01488">
    <property type="entry name" value="Shikimate_DH"/>
    <property type="match status" value="1"/>
</dbReference>
<dbReference type="SUPFAM" id="SSF69075">
    <property type="entry name" value="Glutamyl tRNA-reductase dimerization domain"/>
    <property type="match status" value="1"/>
</dbReference>
<evidence type="ECO:0000256" key="4">
    <source>
        <dbReference type="ARBA" id="ARBA00022857"/>
    </source>
</evidence>
<dbReference type="InterPro" id="IPR036291">
    <property type="entry name" value="NAD(P)-bd_dom_sf"/>
</dbReference>
<evidence type="ECO:0000259" key="10">
    <source>
        <dbReference type="Pfam" id="PF01488"/>
    </source>
</evidence>
<evidence type="ECO:0000259" key="9">
    <source>
        <dbReference type="Pfam" id="PF00745"/>
    </source>
</evidence>
<proteinExistence type="inferred from homology"/>
<organism evidence="12">
    <name type="scientific">mine drainage metagenome</name>
    <dbReference type="NCBI Taxonomy" id="410659"/>
    <lineage>
        <taxon>unclassified sequences</taxon>
        <taxon>metagenomes</taxon>
        <taxon>ecological metagenomes</taxon>
    </lineage>
</organism>
<dbReference type="Pfam" id="PF05201">
    <property type="entry name" value="GlutR_N"/>
    <property type="match status" value="1"/>
</dbReference>
<keyword evidence="6" id="KW-0627">Porphyrin biosynthesis</keyword>
<feature type="domain" description="Tetrapyrrole biosynthesis glutamyl-tRNA reductase dimerisation" evidence="9">
    <location>
        <begin position="326"/>
        <end position="421"/>
    </location>
</feature>
<feature type="domain" description="Glutamyl-tRNA reductase N-terminal" evidence="11">
    <location>
        <begin position="6"/>
        <end position="162"/>
    </location>
</feature>
<accession>E6PU86</accession>
<dbReference type="SUPFAM" id="SSF51735">
    <property type="entry name" value="NAD(P)-binding Rossmann-fold domains"/>
    <property type="match status" value="1"/>
</dbReference>
<dbReference type="FunFam" id="3.40.50.720:FF:000031">
    <property type="entry name" value="Glutamyl-tRNA reductase"/>
    <property type="match status" value="1"/>
</dbReference>
<dbReference type="NCBIfam" id="TIGR01035">
    <property type="entry name" value="hemA"/>
    <property type="match status" value="1"/>
</dbReference>
<sequence>MLLAAVGVNHQTAPLDVRERLAFSADGLKDALRTLRDNLAARRGGSEGAVEAAILSTCNRTEIYCAAEADPREALVHWLAQSRALREGDLIDHSYRLVQDDTVRHAFRVASGLDSMVLGEPQILGQMKDAVRAATDTGTLGSTLGQMFQRTFAVAKEVRSTTEIGAHSVSMAAASVKLAETVFENLADCRVLFIGAGEMIELVATHFSARKPRYMAIANRTLERGSKLAAQFGAEAMRLADVPQRLPEFDVVVTSTASTLPIIGLGAAERMVKQRRHKPVVMVDLAVPRDIEAEVGELPDVYLYTVDDLTELVRTNSEKRQAAVQQAESIIETRVQGFLQWMDSREQVPLILQLQDVSRQWQAAELDRARRQLARGEDAEAVLDMLARNLSQKFMHNAYAAMHHSDPAHREQVARAVQRLFLTPHRGCGSNGDSGDGHGSDANNT</sequence>
<dbReference type="InterPro" id="IPR018214">
    <property type="entry name" value="GluRdtase_CS"/>
</dbReference>
<dbReference type="InterPro" id="IPR015895">
    <property type="entry name" value="4pyrrol_synth_GluRdtase_N"/>
</dbReference>
<dbReference type="UniPathway" id="UPA00251">
    <property type="reaction ID" value="UER00316"/>
</dbReference>
<gene>
    <name evidence="12" type="primary">hemA</name>
    <name evidence="12" type="ORF">CARN2_3974</name>
</gene>
<dbReference type="SUPFAM" id="SSF69742">
    <property type="entry name" value="Glutamyl tRNA-reductase catalytic, N-terminal domain"/>
    <property type="match status" value="1"/>
</dbReference>
<dbReference type="Gene3D" id="3.40.50.720">
    <property type="entry name" value="NAD(P)-binding Rossmann-like Domain"/>
    <property type="match status" value="1"/>
</dbReference>
<evidence type="ECO:0000259" key="11">
    <source>
        <dbReference type="Pfam" id="PF05201"/>
    </source>
</evidence>
<dbReference type="InterPro" id="IPR006151">
    <property type="entry name" value="Shikm_DH/Glu-tRNA_Rdtase"/>
</dbReference>
<dbReference type="GO" id="GO:0019353">
    <property type="term" value="P:protoporphyrinogen IX biosynthetic process from glutamate"/>
    <property type="evidence" value="ECO:0007669"/>
    <property type="project" value="TreeGrafter"/>
</dbReference>
<keyword evidence="5 12" id="KW-0560">Oxidoreductase</keyword>
<evidence type="ECO:0000256" key="2">
    <source>
        <dbReference type="ARBA" id="ARBA00005916"/>
    </source>
</evidence>
<dbReference type="GO" id="GO:0050661">
    <property type="term" value="F:NADP binding"/>
    <property type="evidence" value="ECO:0007669"/>
    <property type="project" value="InterPro"/>
</dbReference>
<dbReference type="InterPro" id="IPR036343">
    <property type="entry name" value="GluRdtase_N_sf"/>
</dbReference>
<comment type="pathway">
    <text evidence="1">Porphyrin-containing compound metabolism; protoporphyrin-IX biosynthesis; 5-aminolevulinate from L-glutamyl-tRNA(Glu): step 1/2.</text>
</comment>
<evidence type="ECO:0000256" key="3">
    <source>
        <dbReference type="ARBA" id="ARBA00012970"/>
    </source>
</evidence>
<dbReference type="InterPro" id="IPR036453">
    <property type="entry name" value="GluRdtase_dimer_dom_sf"/>
</dbReference>
<dbReference type="EMBL" id="CABM01000055">
    <property type="protein sequence ID" value="CBH98493.1"/>
    <property type="molecule type" value="Genomic_DNA"/>
</dbReference>
<dbReference type="AlphaFoldDB" id="E6PU86"/>
<dbReference type="Gene3D" id="3.30.460.30">
    <property type="entry name" value="Glutamyl-tRNA reductase, N-terminal domain"/>
    <property type="match status" value="1"/>
</dbReference>
<evidence type="ECO:0000256" key="7">
    <source>
        <dbReference type="ARBA" id="ARBA00047464"/>
    </source>
</evidence>
<name>E6PU86_9ZZZZ</name>
<dbReference type="PANTHER" id="PTHR43013:SF1">
    <property type="entry name" value="GLUTAMYL-TRNA REDUCTASE"/>
    <property type="match status" value="1"/>
</dbReference>
<evidence type="ECO:0000256" key="6">
    <source>
        <dbReference type="ARBA" id="ARBA00023244"/>
    </source>
</evidence>
<feature type="region of interest" description="Disordered" evidence="8">
    <location>
        <begin position="424"/>
        <end position="445"/>
    </location>
</feature>
<evidence type="ECO:0000313" key="12">
    <source>
        <dbReference type="EMBL" id="CBH98493.1"/>
    </source>
</evidence>
<dbReference type="GO" id="GO:0008883">
    <property type="term" value="F:glutamyl-tRNA reductase activity"/>
    <property type="evidence" value="ECO:0007669"/>
    <property type="project" value="UniProtKB-EC"/>
</dbReference>
<dbReference type="FunFam" id="3.30.460.30:FF:000001">
    <property type="entry name" value="Glutamyl-tRNA reductase"/>
    <property type="match status" value="1"/>
</dbReference>
<dbReference type="CDD" id="cd05213">
    <property type="entry name" value="NAD_bind_Glutamyl_tRNA_reduct"/>
    <property type="match status" value="1"/>
</dbReference>
<dbReference type="EC" id="1.2.1.70" evidence="3"/>
<evidence type="ECO:0000256" key="8">
    <source>
        <dbReference type="SAM" id="MobiDB-lite"/>
    </source>
</evidence>
<comment type="catalytic activity">
    <reaction evidence="7">
        <text>(S)-4-amino-5-oxopentanoate + tRNA(Glu) + NADP(+) = L-glutamyl-tRNA(Glu) + NADPH + H(+)</text>
        <dbReference type="Rhea" id="RHEA:12344"/>
        <dbReference type="Rhea" id="RHEA-COMP:9663"/>
        <dbReference type="Rhea" id="RHEA-COMP:9680"/>
        <dbReference type="ChEBI" id="CHEBI:15378"/>
        <dbReference type="ChEBI" id="CHEBI:57501"/>
        <dbReference type="ChEBI" id="CHEBI:57783"/>
        <dbReference type="ChEBI" id="CHEBI:58349"/>
        <dbReference type="ChEBI" id="CHEBI:78442"/>
        <dbReference type="ChEBI" id="CHEBI:78520"/>
        <dbReference type="EC" id="1.2.1.70"/>
    </reaction>
</comment>